<dbReference type="KEGG" id="elux:BTN50_0510"/>
<evidence type="ECO:0000313" key="1">
    <source>
        <dbReference type="EMBL" id="ATF09037.1"/>
    </source>
</evidence>
<accession>A0A291B7U5</accession>
<organism evidence="1 2">
    <name type="scientific">Candidatus Enterovibrio altilux</name>
    <dbReference type="NCBI Taxonomy" id="1927128"/>
    <lineage>
        <taxon>Bacteria</taxon>
        <taxon>Pseudomonadati</taxon>
        <taxon>Pseudomonadota</taxon>
        <taxon>Gammaproteobacteria</taxon>
        <taxon>Vibrionales</taxon>
        <taxon>Vibrionaceae</taxon>
        <taxon>Enterovibrio</taxon>
    </lineage>
</organism>
<sequence>MPYVIMQESIVSLLALVFEQLDFFNLSLNSKSQHNVPLGEHVHVRHT</sequence>
<proteinExistence type="predicted"/>
<evidence type="ECO:0000313" key="2">
    <source>
        <dbReference type="Proteomes" id="UP000218160"/>
    </source>
</evidence>
<dbReference type="Proteomes" id="UP000218160">
    <property type="component" value="Chromosome 1"/>
</dbReference>
<reference evidence="2" key="1">
    <citation type="submission" date="2017-04" db="EMBL/GenBank/DDBJ databases">
        <title>Genome evolution of the luminous symbionts of deep sea anglerfish.</title>
        <authorList>
            <person name="Hendry T.A."/>
        </authorList>
    </citation>
    <scope>NUCLEOTIDE SEQUENCE [LARGE SCALE GENOMIC DNA]</scope>
</reference>
<name>A0A291B7U5_9GAMM</name>
<gene>
    <name evidence="1" type="ORF">BTN50_0510</name>
</gene>
<dbReference type="AlphaFoldDB" id="A0A291B7U5"/>
<protein>
    <submittedName>
        <fullName evidence="1">Uncharacterized protein</fullName>
    </submittedName>
</protein>
<keyword evidence="2" id="KW-1185">Reference proteome</keyword>
<dbReference type="EMBL" id="CP020660">
    <property type="protein sequence ID" value="ATF09037.1"/>
    <property type="molecule type" value="Genomic_DNA"/>
</dbReference>